<gene>
    <name evidence="1" type="ORF">IE53DRAFT_388129</name>
</gene>
<protein>
    <submittedName>
        <fullName evidence="1">Uncharacterized protein</fullName>
    </submittedName>
</protein>
<dbReference type="EMBL" id="KZ820025">
    <property type="protein sequence ID" value="PWN49623.1"/>
    <property type="molecule type" value="Genomic_DNA"/>
</dbReference>
<proteinExistence type="predicted"/>
<organism evidence="1 2">
    <name type="scientific">Violaceomyces palustris</name>
    <dbReference type="NCBI Taxonomy" id="1673888"/>
    <lineage>
        <taxon>Eukaryota</taxon>
        <taxon>Fungi</taxon>
        <taxon>Dikarya</taxon>
        <taxon>Basidiomycota</taxon>
        <taxon>Ustilaginomycotina</taxon>
        <taxon>Ustilaginomycetes</taxon>
        <taxon>Violaceomycetales</taxon>
        <taxon>Violaceomycetaceae</taxon>
        <taxon>Violaceomyces</taxon>
    </lineage>
</organism>
<evidence type="ECO:0000313" key="2">
    <source>
        <dbReference type="Proteomes" id="UP000245626"/>
    </source>
</evidence>
<name>A0ACD0NUV2_9BASI</name>
<accession>A0ACD0NUV2</accession>
<sequence length="586" mass="62431">MSSSSPTSHWRPASSSSSSSSGLPSSTPMTPAPSISNVHANSPSSYAPLTPTPSASIQQIRRLIWSGTLPISVSLDASDLGKNSDRSIQSYLITAPRISYLPLLLQEIKSNLVQLVLDEPSYASLNEKELWFEYDGVPLRWHWPIGLLYDYHTCNPAPSSVKLEKPHPTFASRNLRDPFLSPNSNPSSFLSRPTNHHPPATSPPPFVNPPLPGSRALPWNIKLRLRSPPTERIHSNPGIESCRASFMSMVKEADFVRWGSTKRVVNLRRQEQDSLWEGVLRHDFETYWSVAQKLLPSTPPPNESIPTTTTPWSGGSGVQAYSLGSVGSTIGGGPSSRAPSINLSFDTTPVSISTSTLRASSGGVTAGSSSLMNQPNESQTSLAASFTSSLMGLTGGGGGNGSSNSSGSGNGNLMAGGTDPTGIPNLISNPTTSTTGTNATGSISSSTNHHPNSTSSKSNTPSPCQSPAPPESQPIPQTPHQGVGGMRNVPIRIHLPENAPVFQEPVQPTSEEGRPITLSHLLSNLFPLLFPTPTNERQDPQSTPPPEPTTKVIVQGIQIPLEAEIAWLGNVFNFPDGWLVLVLVLT</sequence>
<keyword evidence="2" id="KW-1185">Reference proteome</keyword>
<dbReference type="Proteomes" id="UP000245626">
    <property type="component" value="Unassembled WGS sequence"/>
</dbReference>
<evidence type="ECO:0000313" key="1">
    <source>
        <dbReference type="EMBL" id="PWN49623.1"/>
    </source>
</evidence>
<reference evidence="1 2" key="1">
    <citation type="journal article" date="2018" name="Mol. Biol. Evol.">
        <title>Broad Genomic Sampling Reveals a Smut Pathogenic Ancestry of the Fungal Clade Ustilaginomycotina.</title>
        <authorList>
            <person name="Kijpornyongpan T."/>
            <person name="Mondo S.J."/>
            <person name="Barry K."/>
            <person name="Sandor L."/>
            <person name="Lee J."/>
            <person name="Lipzen A."/>
            <person name="Pangilinan J."/>
            <person name="LaButti K."/>
            <person name="Hainaut M."/>
            <person name="Henrissat B."/>
            <person name="Grigoriev I.V."/>
            <person name="Spatafora J.W."/>
            <person name="Aime M.C."/>
        </authorList>
    </citation>
    <scope>NUCLEOTIDE SEQUENCE [LARGE SCALE GENOMIC DNA]</scope>
    <source>
        <strain evidence="1 2">SA 807</strain>
    </source>
</reference>